<proteinExistence type="predicted"/>
<name>A0A0K0D421_ANGCA</name>
<dbReference type="InterPro" id="IPR002486">
    <property type="entry name" value="Col_cuticle_N"/>
</dbReference>
<evidence type="ECO:0000313" key="4">
    <source>
        <dbReference type="Proteomes" id="UP000035642"/>
    </source>
</evidence>
<dbReference type="GO" id="GO:0042302">
    <property type="term" value="F:structural constituent of cuticle"/>
    <property type="evidence" value="ECO:0007669"/>
    <property type="project" value="InterPro"/>
</dbReference>
<dbReference type="PANTHER" id="PTHR24637">
    <property type="entry name" value="COLLAGEN"/>
    <property type="match status" value="1"/>
</dbReference>
<feature type="region of interest" description="Disordered" evidence="2">
    <location>
        <begin position="143"/>
        <end position="173"/>
    </location>
</feature>
<dbReference type="Pfam" id="PF01484">
    <property type="entry name" value="Col_cuticle_N"/>
    <property type="match status" value="1"/>
</dbReference>
<sequence length="353" mass="36944">LDSDAAAQSGQMVAYQTGDYFKNHSWLGLDDSVRLNESTELREGRTGTALGYDTEPRNTGIFIIATVASFGYIYSDINNFYYNALEDLNEFKILADDAWTKMLSSNNQHTRFPRQVHFNSDAVVSSSIPVTGYRVYNCEEIPDNCPPGPPGPQGIHGEPGDDGEIGQPGRNGNSDTSCSYLGYDTSRCILCLVGNRGPTGLDGPEGPAGVPGMDGTPGQSGQHGALGEPGCSGEAGENGEPGAVGKPGANGRNGQRGKGNPGPPGEPGLEGPPGNPGDNGDDGIPGADGEIGLKGYMGNFGRDAHDRDNRVRYEVALGQGLTYCPCPQRTSAGATGGFNLRHSNEPLLSYGTI</sequence>
<feature type="compositionally biased region" description="Low complexity" evidence="2">
    <location>
        <begin position="276"/>
        <end position="288"/>
    </location>
</feature>
<dbReference type="Proteomes" id="UP000035642">
    <property type="component" value="Unassembled WGS sequence"/>
</dbReference>
<dbReference type="AlphaFoldDB" id="A0A0K0D421"/>
<accession>A0A0K0D421</accession>
<dbReference type="STRING" id="6313.A0A0K0D421"/>
<dbReference type="WBParaSite" id="ACAC_0000481601-mRNA-1">
    <property type="protein sequence ID" value="ACAC_0000481601-mRNA-1"/>
    <property type="gene ID" value="ACAC_0000481601"/>
</dbReference>
<organism evidence="4 5">
    <name type="scientific">Angiostrongylus cantonensis</name>
    <name type="common">Rat lungworm</name>
    <dbReference type="NCBI Taxonomy" id="6313"/>
    <lineage>
        <taxon>Eukaryota</taxon>
        <taxon>Metazoa</taxon>
        <taxon>Ecdysozoa</taxon>
        <taxon>Nematoda</taxon>
        <taxon>Chromadorea</taxon>
        <taxon>Rhabditida</taxon>
        <taxon>Rhabditina</taxon>
        <taxon>Rhabditomorpha</taxon>
        <taxon>Strongyloidea</taxon>
        <taxon>Metastrongylidae</taxon>
        <taxon>Angiostrongylus</taxon>
    </lineage>
</organism>
<evidence type="ECO:0000259" key="3">
    <source>
        <dbReference type="SMART" id="SM01088"/>
    </source>
</evidence>
<dbReference type="Pfam" id="PF01391">
    <property type="entry name" value="Collagen"/>
    <property type="match status" value="1"/>
</dbReference>
<dbReference type="InterPro" id="IPR008160">
    <property type="entry name" value="Collagen"/>
</dbReference>
<evidence type="ECO:0000313" key="5">
    <source>
        <dbReference type="WBParaSite" id="ACAC_0000481601-mRNA-1"/>
    </source>
</evidence>
<reference evidence="4" key="1">
    <citation type="submission" date="2012-09" db="EMBL/GenBank/DDBJ databases">
        <authorList>
            <person name="Martin A.A."/>
        </authorList>
    </citation>
    <scope>NUCLEOTIDE SEQUENCE</scope>
</reference>
<dbReference type="Gene3D" id="1.20.5.320">
    <property type="entry name" value="6-Phosphogluconate Dehydrogenase, domain 3"/>
    <property type="match status" value="1"/>
</dbReference>
<feature type="domain" description="Nematode cuticle collagen N-terminal" evidence="3">
    <location>
        <begin position="57"/>
        <end position="102"/>
    </location>
</feature>
<dbReference type="SMART" id="SM01088">
    <property type="entry name" value="Col_cuticle_N"/>
    <property type="match status" value="1"/>
</dbReference>
<protein>
    <submittedName>
        <fullName evidence="5">Col_cuticle_N domain-containing protein</fullName>
    </submittedName>
</protein>
<feature type="region of interest" description="Disordered" evidence="2">
    <location>
        <begin position="202"/>
        <end position="291"/>
    </location>
</feature>
<keyword evidence="4" id="KW-1185">Reference proteome</keyword>
<dbReference type="PANTHER" id="PTHR24637:SF236">
    <property type="entry name" value="NEMATODE CUTICLE COLLAGEN N-TERMINAL DOMAIN-CONTAINING PROTEIN"/>
    <property type="match status" value="1"/>
</dbReference>
<reference evidence="5" key="2">
    <citation type="submission" date="2017-02" db="UniProtKB">
        <authorList>
            <consortium name="WormBaseParasite"/>
        </authorList>
    </citation>
    <scope>IDENTIFICATION</scope>
</reference>
<keyword evidence="1" id="KW-0677">Repeat</keyword>
<evidence type="ECO:0000256" key="1">
    <source>
        <dbReference type="ARBA" id="ARBA00022737"/>
    </source>
</evidence>
<evidence type="ECO:0000256" key="2">
    <source>
        <dbReference type="SAM" id="MobiDB-lite"/>
    </source>
</evidence>